<dbReference type="AlphaFoldDB" id="A0A4V1AEI3"/>
<evidence type="ECO:0000313" key="3">
    <source>
        <dbReference type="EMBL" id="QBM89313.1"/>
    </source>
</evidence>
<dbReference type="InterPro" id="IPR029071">
    <property type="entry name" value="Ubiquitin-like_domsf"/>
</dbReference>
<evidence type="ECO:0000259" key="2">
    <source>
        <dbReference type="Pfam" id="PF11976"/>
    </source>
</evidence>
<feature type="region of interest" description="Disordered" evidence="1">
    <location>
        <begin position="91"/>
        <end position="118"/>
    </location>
</feature>
<organism evidence="3 4">
    <name type="scientific">Metschnikowia aff. pulcherrima</name>
    <dbReference type="NCBI Taxonomy" id="2163413"/>
    <lineage>
        <taxon>Eukaryota</taxon>
        <taxon>Fungi</taxon>
        <taxon>Dikarya</taxon>
        <taxon>Ascomycota</taxon>
        <taxon>Saccharomycotina</taxon>
        <taxon>Pichiomycetes</taxon>
        <taxon>Metschnikowiaceae</taxon>
        <taxon>Metschnikowia</taxon>
    </lineage>
</organism>
<gene>
    <name evidence="3" type="primary">MPUL0D03830</name>
    <name evidence="3" type="ORF">METSCH_D03830</name>
</gene>
<name>A0A4V1AEI3_9ASCO</name>
<dbReference type="EMBL" id="CP034459">
    <property type="protein sequence ID" value="QBM89313.1"/>
    <property type="molecule type" value="Genomic_DNA"/>
</dbReference>
<evidence type="ECO:0000256" key="1">
    <source>
        <dbReference type="SAM" id="MobiDB-lite"/>
    </source>
</evidence>
<sequence>MNDNPDKPIKAKKKRSFFEDDFFVKKPRVKLLLQDLAKKASADSVKPEVRPSIDLGELLSHTQVSNSRENSASTDILSSEDHSHAYLSANESFTESANAKAESPLVQTHHNSQLGQAPSATHVAIEDENQVVKDDTIVQQAKTLHTEISLSSDMLKNDEFSATPELTQVHSKPTSPEPAPAGSTQEDEDDIVDLDLQEFLSGLAKKLVLVDEHSRLYRVEVSSRLGLHVTYERQITGDTTFGELAEQLLRQTLRDYNLANYWKQGAFVWIEGRLELKPIFKPSTLRIPEPRGNAMTKISCLHIPTEQLSCFEKLHPEFTKDTLEEEDDLPPEEKLEVYALLDVERSVTQKQAPEKEEVNKSEFFVIGLKGKDNKRIEAEVGPTTKIRSLLTYYMQVKGIEETPGQKGRIVFEDEELELDAVVADTELEEDFEVQVYI</sequence>
<feature type="region of interest" description="Disordered" evidence="1">
    <location>
        <begin position="164"/>
        <end position="187"/>
    </location>
</feature>
<accession>A0A4V1AEI3</accession>
<feature type="compositionally biased region" description="Polar residues" evidence="1">
    <location>
        <begin position="164"/>
        <end position="174"/>
    </location>
</feature>
<dbReference type="InterPro" id="IPR022617">
    <property type="entry name" value="Rad60/SUMO-like_dom"/>
</dbReference>
<dbReference type="Proteomes" id="UP000292447">
    <property type="component" value="Chromosome IV"/>
</dbReference>
<dbReference type="Pfam" id="PF11976">
    <property type="entry name" value="Rad60-SLD"/>
    <property type="match status" value="1"/>
</dbReference>
<proteinExistence type="predicted"/>
<protein>
    <submittedName>
        <fullName evidence="3">Ubiquitin-2 like Rad60 SUMO-like</fullName>
    </submittedName>
</protein>
<reference evidence="4" key="1">
    <citation type="submission" date="2019-03" db="EMBL/GenBank/DDBJ databases">
        <title>Snf2 controls pulcherriminic acid biosynthesis and connects pigmentation and antifungal activity of the yeast Metschnikowia pulcherrima.</title>
        <authorList>
            <person name="Gore-Lloyd D."/>
            <person name="Sumann I."/>
            <person name="Brachmann A.O."/>
            <person name="Schneeberger K."/>
            <person name="Ortiz-Merino R.A."/>
            <person name="Moreno-Beltran M."/>
            <person name="Schlaefli M."/>
            <person name="Kirner P."/>
            <person name="Santos Kron A."/>
            <person name="Wolfe K.H."/>
            <person name="Piel J."/>
            <person name="Ahrens C.H."/>
            <person name="Henk D."/>
            <person name="Freimoser F.M."/>
        </authorList>
    </citation>
    <scope>NUCLEOTIDE SEQUENCE [LARGE SCALE GENOMIC DNA]</scope>
    <source>
        <strain evidence="4">APC 1.2</strain>
    </source>
</reference>
<keyword evidence="4" id="KW-1185">Reference proteome</keyword>
<dbReference type="Gene3D" id="3.10.20.90">
    <property type="entry name" value="Phosphatidylinositol 3-kinase Catalytic Subunit, Chain A, domain 1"/>
    <property type="match status" value="1"/>
</dbReference>
<feature type="compositionally biased region" description="Polar residues" evidence="1">
    <location>
        <begin position="105"/>
        <end position="118"/>
    </location>
</feature>
<dbReference type="SUPFAM" id="SSF54236">
    <property type="entry name" value="Ubiquitin-like"/>
    <property type="match status" value="1"/>
</dbReference>
<evidence type="ECO:0000313" key="4">
    <source>
        <dbReference type="Proteomes" id="UP000292447"/>
    </source>
</evidence>
<feature type="domain" description="Rad60/SUMO-like" evidence="2">
    <location>
        <begin position="366"/>
        <end position="437"/>
    </location>
</feature>
<dbReference type="STRING" id="2163413.A0A4V1AEI3"/>